<dbReference type="InterPro" id="IPR000436">
    <property type="entry name" value="Sushi_SCR_CCP_dom"/>
</dbReference>
<dbReference type="InterPro" id="IPR035976">
    <property type="entry name" value="Sushi/SCR/CCP_sf"/>
</dbReference>
<organism evidence="9 10">
    <name type="scientific">Mytilus edulis</name>
    <name type="common">Blue mussel</name>
    <dbReference type="NCBI Taxonomy" id="6550"/>
    <lineage>
        <taxon>Eukaryota</taxon>
        <taxon>Metazoa</taxon>
        <taxon>Spiralia</taxon>
        <taxon>Lophotrochozoa</taxon>
        <taxon>Mollusca</taxon>
        <taxon>Bivalvia</taxon>
        <taxon>Autobranchia</taxon>
        <taxon>Pteriomorphia</taxon>
        <taxon>Mytilida</taxon>
        <taxon>Mytiloidea</taxon>
        <taxon>Mytilidae</taxon>
        <taxon>Mytilinae</taxon>
        <taxon>Mytilus</taxon>
    </lineage>
</organism>
<dbReference type="PROSITE" id="PS50923">
    <property type="entry name" value="SUSHI"/>
    <property type="match status" value="7"/>
</dbReference>
<keyword evidence="7" id="KW-0472">Membrane</keyword>
<name>A0A8S3RBN2_MYTED</name>
<evidence type="ECO:0000256" key="5">
    <source>
        <dbReference type="ARBA" id="ARBA00023180"/>
    </source>
</evidence>
<evidence type="ECO:0000256" key="6">
    <source>
        <dbReference type="PROSITE-ProRule" id="PRU00302"/>
    </source>
</evidence>
<feature type="domain" description="Sushi" evidence="8">
    <location>
        <begin position="118"/>
        <end position="176"/>
    </location>
</feature>
<comment type="caution">
    <text evidence="9">The sequence shown here is derived from an EMBL/GenBank/DDBJ whole genome shotgun (WGS) entry which is preliminary data.</text>
</comment>
<evidence type="ECO:0000256" key="3">
    <source>
        <dbReference type="ARBA" id="ARBA00022737"/>
    </source>
</evidence>
<gene>
    <name evidence="9" type="ORF">MEDL_19965</name>
</gene>
<evidence type="ECO:0000313" key="9">
    <source>
        <dbReference type="EMBL" id="CAG2205607.1"/>
    </source>
</evidence>
<dbReference type="Gene3D" id="2.10.70.10">
    <property type="entry name" value="Complement Module, domain 1"/>
    <property type="match status" value="7"/>
</dbReference>
<feature type="domain" description="Sushi" evidence="8">
    <location>
        <begin position="415"/>
        <end position="473"/>
    </location>
</feature>
<keyword evidence="10" id="KW-1185">Reference proteome</keyword>
<accession>A0A8S3RBN2</accession>
<evidence type="ECO:0000256" key="1">
    <source>
        <dbReference type="ARBA" id="ARBA00022659"/>
    </source>
</evidence>
<feature type="domain" description="Sushi" evidence="8">
    <location>
        <begin position="474"/>
        <end position="532"/>
    </location>
</feature>
<feature type="domain" description="Sushi" evidence="8">
    <location>
        <begin position="237"/>
        <end position="295"/>
    </location>
</feature>
<dbReference type="CDD" id="cd00033">
    <property type="entry name" value="CCP"/>
    <property type="match status" value="7"/>
</dbReference>
<sequence>MSKSDSRDIKIKVDKNKICIMNSFQAILMFIEINGCMTIFTSGTRTAHQQDLYIAHAFTRFSAACPVGSTIDEDGKTCIKCPADEYWVNPTACEPCPNNGTTEGKTGVTGVEFCKAVIECQDLEEVDFATITEQTGINENDTTTYKCNIGYELISGDLTRQCIRDTWNGSSPVCVIVSCPCLADVKFSNITTQTGGNYQDTITYACIPGYELTSGSLTRQCLVDKTWNGSAPICEIVSCPSLADVNFSIAAQTGSNYQDTITYACIAGYELTSGSLTRQCMDDKTWNGSVPVCGIVGCSLLTDVKFSNITTQTGGNYQDTITYACIPGYELTSGSLTRQCMANGTWFGSAPVCDIISCPNLAGVRFSVAIQTGTNYKDTITYACITGYELTSGSLTRQCMDDKTWNGSAPICERVICPRLVDVEFSNVIQTGSNYQDTITYDCITGYELTSGSLTRQCMDDKTWNGSAPICEIVSCPSLANVNFSIAAQTGSNLQDTITYACITGYELTSGSLTRQCLDDTTWNGSVPICEIVTCPGLADVKFANITNETGSNYQDTITYACITGYELTSVAWLFDVWMIKPGIEIFQSAR</sequence>
<dbReference type="PANTHER" id="PTHR46393:SF7">
    <property type="entry name" value="COMPLEMENT C2"/>
    <property type="match status" value="1"/>
</dbReference>
<feature type="domain" description="Sushi" evidence="8">
    <location>
        <begin position="356"/>
        <end position="414"/>
    </location>
</feature>
<keyword evidence="2" id="KW-0732">Signal</keyword>
<comment type="caution">
    <text evidence="6">Lacks conserved residue(s) required for the propagation of feature annotation.</text>
</comment>
<keyword evidence="7" id="KW-0812">Transmembrane</keyword>
<reference evidence="9" key="1">
    <citation type="submission" date="2021-03" db="EMBL/GenBank/DDBJ databases">
        <authorList>
            <person name="Bekaert M."/>
        </authorList>
    </citation>
    <scope>NUCLEOTIDE SEQUENCE</scope>
</reference>
<evidence type="ECO:0000256" key="7">
    <source>
        <dbReference type="SAM" id="Phobius"/>
    </source>
</evidence>
<feature type="transmembrane region" description="Helical" evidence="7">
    <location>
        <begin position="20"/>
        <end position="40"/>
    </location>
</feature>
<dbReference type="Pfam" id="PF00084">
    <property type="entry name" value="Sushi"/>
    <property type="match status" value="7"/>
</dbReference>
<keyword evidence="4 6" id="KW-1015">Disulfide bond</keyword>
<keyword evidence="7" id="KW-1133">Transmembrane helix</keyword>
<proteinExistence type="predicted"/>
<dbReference type="OrthoDB" id="6160142at2759"/>
<dbReference type="Proteomes" id="UP000683360">
    <property type="component" value="Unassembled WGS sequence"/>
</dbReference>
<protein>
    <submittedName>
        <fullName evidence="9">CSMD</fullName>
    </submittedName>
</protein>
<keyword evidence="5" id="KW-0325">Glycoprotein</keyword>
<dbReference type="SMART" id="SM00032">
    <property type="entry name" value="CCP"/>
    <property type="match status" value="8"/>
</dbReference>
<evidence type="ECO:0000256" key="2">
    <source>
        <dbReference type="ARBA" id="ARBA00022729"/>
    </source>
</evidence>
<dbReference type="SUPFAM" id="SSF57535">
    <property type="entry name" value="Complement control module/SCR domain"/>
    <property type="match status" value="7"/>
</dbReference>
<feature type="domain" description="Sushi" evidence="8">
    <location>
        <begin position="296"/>
        <end position="355"/>
    </location>
</feature>
<keyword evidence="1 6" id="KW-0768">Sushi</keyword>
<evidence type="ECO:0000259" key="8">
    <source>
        <dbReference type="PROSITE" id="PS50923"/>
    </source>
</evidence>
<keyword evidence="3" id="KW-0677">Repeat</keyword>
<dbReference type="PANTHER" id="PTHR46393">
    <property type="entry name" value="SUSHI DOMAIN-CONTAINING PROTEIN"/>
    <property type="match status" value="1"/>
</dbReference>
<feature type="disulfide bond" evidence="6">
    <location>
        <begin position="147"/>
        <end position="174"/>
    </location>
</feature>
<dbReference type="EMBL" id="CAJPWZ010001025">
    <property type="protein sequence ID" value="CAG2205607.1"/>
    <property type="molecule type" value="Genomic_DNA"/>
</dbReference>
<dbReference type="AlphaFoldDB" id="A0A8S3RBN2"/>
<feature type="domain" description="Sushi" evidence="8">
    <location>
        <begin position="177"/>
        <end position="236"/>
    </location>
</feature>
<evidence type="ECO:0000256" key="4">
    <source>
        <dbReference type="ARBA" id="ARBA00023157"/>
    </source>
</evidence>
<evidence type="ECO:0000313" key="10">
    <source>
        <dbReference type="Proteomes" id="UP000683360"/>
    </source>
</evidence>